<dbReference type="AlphaFoldDB" id="A0A9Q3BZ64"/>
<sequence length="151" mass="17226">MTLPTFVEPSQTNEPPIPGPSTSSEPHEDILTNEPEPEVALTQSMEEPFRKSKINFFYSYQLLLTFPSTISSSSHSTPLFHHHRRYAHRIPPPLSPSLHVPPHSHDEACQEFTNLQLTLMIPQAIIHKSINQILLKHCQLLHMIPFVDVTH</sequence>
<protein>
    <submittedName>
        <fullName evidence="2">Uncharacterized protein</fullName>
    </submittedName>
</protein>
<reference evidence="2" key="1">
    <citation type="submission" date="2021-03" db="EMBL/GenBank/DDBJ databases">
        <title>Draft genome sequence of rust myrtle Austropuccinia psidii MF-1, a brazilian biotype.</title>
        <authorList>
            <person name="Quecine M.C."/>
            <person name="Pachon D.M.R."/>
            <person name="Bonatelli M.L."/>
            <person name="Correr F.H."/>
            <person name="Franceschini L.M."/>
            <person name="Leite T.F."/>
            <person name="Margarido G.R.A."/>
            <person name="Almeida C.A."/>
            <person name="Ferrarezi J.A."/>
            <person name="Labate C.A."/>
        </authorList>
    </citation>
    <scope>NUCLEOTIDE SEQUENCE</scope>
    <source>
        <strain evidence="2">MF-1</strain>
    </source>
</reference>
<evidence type="ECO:0000313" key="2">
    <source>
        <dbReference type="EMBL" id="MBW0473492.1"/>
    </source>
</evidence>
<keyword evidence="3" id="KW-1185">Reference proteome</keyword>
<dbReference type="Proteomes" id="UP000765509">
    <property type="component" value="Unassembled WGS sequence"/>
</dbReference>
<evidence type="ECO:0000256" key="1">
    <source>
        <dbReference type="SAM" id="MobiDB-lite"/>
    </source>
</evidence>
<proteinExistence type="predicted"/>
<accession>A0A9Q3BZ64</accession>
<feature type="compositionally biased region" description="Polar residues" evidence="1">
    <location>
        <begin position="8"/>
        <end position="24"/>
    </location>
</feature>
<organism evidence="2 3">
    <name type="scientific">Austropuccinia psidii MF-1</name>
    <dbReference type="NCBI Taxonomy" id="1389203"/>
    <lineage>
        <taxon>Eukaryota</taxon>
        <taxon>Fungi</taxon>
        <taxon>Dikarya</taxon>
        <taxon>Basidiomycota</taxon>
        <taxon>Pucciniomycotina</taxon>
        <taxon>Pucciniomycetes</taxon>
        <taxon>Pucciniales</taxon>
        <taxon>Sphaerophragmiaceae</taxon>
        <taxon>Austropuccinia</taxon>
    </lineage>
</organism>
<comment type="caution">
    <text evidence="2">The sequence shown here is derived from an EMBL/GenBank/DDBJ whole genome shotgun (WGS) entry which is preliminary data.</text>
</comment>
<feature type="region of interest" description="Disordered" evidence="1">
    <location>
        <begin position="1"/>
        <end position="35"/>
    </location>
</feature>
<dbReference type="EMBL" id="AVOT02003424">
    <property type="protein sequence ID" value="MBW0473492.1"/>
    <property type="molecule type" value="Genomic_DNA"/>
</dbReference>
<gene>
    <name evidence="2" type="ORF">O181_013207</name>
</gene>
<evidence type="ECO:0000313" key="3">
    <source>
        <dbReference type="Proteomes" id="UP000765509"/>
    </source>
</evidence>
<name>A0A9Q3BZ64_9BASI</name>